<accession>A0A6J6U0P2</accession>
<keyword evidence="2" id="KW-0238">DNA-binding</keyword>
<dbReference type="GO" id="GO:0004803">
    <property type="term" value="F:transposase activity"/>
    <property type="evidence" value="ECO:0007669"/>
    <property type="project" value="InterPro"/>
</dbReference>
<organism evidence="5">
    <name type="scientific">freshwater metagenome</name>
    <dbReference type="NCBI Taxonomy" id="449393"/>
    <lineage>
        <taxon>unclassified sequences</taxon>
        <taxon>metagenomes</taxon>
        <taxon>ecological metagenomes</taxon>
    </lineage>
</organism>
<name>A0A6J6U0P2_9ZZZZ</name>
<proteinExistence type="predicted"/>
<dbReference type="InterPro" id="IPR001207">
    <property type="entry name" value="Transposase_mutator"/>
</dbReference>
<feature type="region of interest" description="Disordered" evidence="4">
    <location>
        <begin position="27"/>
        <end position="47"/>
    </location>
</feature>
<dbReference type="GO" id="GO:0006313">
    <property type="term" value="P:DNA transposition"/>
    <property type="evidence" value="ECO:0007669"/>
    <property type="project" value="InterPro"/>
</dbReference>
<sequence length="183" mass="19907">MRQMLGFMLQALVDAEATAAIGAAPHERTEDRVAHRNGTRSETVSTTAGDLSVRIPKLRTGSFFPTLLEPRRRVDVALRPGGLAISVVGPPDPAFAAQLGKPLLRPVMALMSRGVRRRAAKLGVRYSFLFMRASGEQLATLAALYDDGTLRPVLDRTFDFDDTLEAVAHVEQGRARGKVVITQ</sequence>
<evidence type="ECO:0000313" key="5">
    <source>
        <dbReference type="EMBL" id="CAB4753481.1"/>
    </source>
</evidence>
<dbReference type="PANTHER" id="PTHR33217">
    <property type="entry name" value="TRANSPOSASE FOR INSERTION SEQUENCE ELEMENT IS1081"/>
    <property type="match status" value="1"/>
</dbReference>
<dbReference type="PANTHER" id="PTHR33217:SF7">
    <property type="entry name" value="TRANSPOSASE FOR INSERTION SEQUENCE ELEMENT IS1081"/>
    <property type="match status" value="1"/>
</dbReference>
<dbReference type="AlphaFoldDB" id="A0A6J6U0P2"/>
<dbReference type="Gene3D" id="3.40.50.720">
    <property type="entry name" value="NAD(P)-binding Rossmann-like Domain"/>
    <property type="match status" value="1"/>
</dbReference>
<evidence type="ECO:0000256" key="2">
    <source>
        <dbReference type="ARBA" id="ARBA00023125"/>
    </source>
</evidence>
<protein>
    <submittedName>
        <fullName evidence="5">Unannotated protein</fullName>
    </submittedName>
</protein>
<dbReference type="GO" id="GO:0003677">
    <property type="term" value="F:DNA binding"/>
    <property type="evidence" value="ECO:0007669"/>
    <property type="project" value="UniProtKB-KW"/>
</dbReference>
<dbReference type="EMBL" id="CAEZYQ010000016">
    <property type="protein sequence ID" value="CAB4753481.1"/>
    <property type="molecule type" value="Genomic_DNA"/>
</dbReference>
<keyword evidence="1" id="KW-0815">Transposition</keyword>
<dbReference type="Pfam" id="PF00872">
    <property type="entry name" value="Transposase_mut"/>
    <property type="match status" value="1"/>
</dbReference>
<reference evidence="5" key="1">
    <citation type="submission" date="2020-05" db="EMBL/GenBank/DDBJ databases">
        <authorList>
            <person name="Chiriac C."/>
            <person name="Salcher M."/>
            <person name="Ghai R."/>
            <person name="Kavagutti S V."/>
        </authorList>
    </citation>
    <scope>NUCLEOTIDE SEQUENCE</scope>
</reference>
<keyword evidence="3" id="KW-0233">DNA recombination</keyword>
<evidence type="ECO:0000256" key="1">
    <source>
        <dbReference type="ARBA" id="ARBA00022578"/>
    </source>
</evidence>
<gene>
    <name evidence="5" type="ORF">UFOPK2761_02128</name>
</gene>
<dbReference type="Gene3D" id="3.90.180.10">
    <property type="entry name" value="Medium-chain alcohol dehydrogenases, catalytic domain"/>
    <property type="match status" value="1"/>
</dbReference>
<evidence type="ECO:0000256" key="4">
    <source>
        <dbReference type="SAM" id="MobiDB-lite"/>
    </source>
</evidence>
<evidence type="ECO:0000256" key="3">
    <source>
        <dbReference type="ARBA" id="ARBA00023172"/>
    </source>
</evidence>